<dbReference type="Gene3D" id="3.90.25.10">
    <property type="entry name" value="UDP-galactose 4-epimerase, domain 1"/>
    <property type="match status" value="1"/>
</dbReference>
<keyword evidence="1" id="KW-0521">NADP</keyword>
<evidence type="ECO:0000256" key="1">
    <source>
        <dbReference type="ARBA" id="ARBA00022857"/>
    </source>
</evidence>
<proteinExistence type="predicted"/>
<dbReference type="NCBIfam" id="NF043036">
    <property type="entry name" value="ErythonDh"/>
    <property type="match status" value="1"/>
</dbReference>
<dbReference type="Proteomes" id="UP000054935">
    <property type="component" value="Unassembled WGS sequence"/>
</dbReference>
<name>A0A0N7LYW2_9RHOB</name>
<dbReference type="SUPFAM" id="SSF51735">
    <property type="entry name" value="NAD(P)-binding Rossmann-fold domains"/>
    <property type="match status" value="1"/>
</dbReference>
<reference evidence="4 5" key="1">
    <citation type="submission" date="2015-09" db="EMBL/GenBank/DDBJ databases">
        <authorList>
            <consortium name="Swine Surveillance"/>
        </authorList>
    </citation>
    <scope>NUCLEOTIDE SEQUENCE [LARGE SCALE GENOMIC DNA]</scope>
    <source>
        <strain evidence="4 5">CECT 7648</strain>
    </source>
</reference>
<feature type="domain" description="NAD-dependent epimerase/dehydratase" evidence="3">
    <location>
        <begin position="3"/>
        <end position="200"/>
    </location>
</feature>
<keyword evidence="5" id="KW-1185">Reference proteome</keyword>
<keyword evidence="2" id="KW-0119">Carbohydrate metabolism</keyword>
<dbReference type="EMBL" id="CYSE01000001">
    <property type="protein sequence ID" value="CUH75977.1"/>
    <property type="molecule type" value="Genomic_DNA"/>
</dbReference>
<dbReference type="PANTHER" id="PTHR43103">
    <property type="entry name" value="NUCLEOSIDE-DIPHOSPHATE-SUGAR EPIMERASE"/>
    <property type="match status" value="1"/>
</dbReference>
<gene>
    <name evidence="4" type="ORF">TRN7648_00720</name>
</gene>
<protein>
    <submittedName>
        <fullName evidence="4">Putative epimerase/dehydratase</fullName>
    </submittedName>
</protein>
<evidence type="ECO:0000259" key="3">
    <source>
        <dbReference type="Pfam" id="PF01370"/>
    </source>
</evidence>
<organism evidence="4 5">
    <name type="scientific">Tropicibacter naphthalenivorans</name>
    <dbReference type="NCBI Taxonomy" id="441103"/>
    <lineage>
        <taxon>Bacteria</taxon>
        <taxon>Pseudomonadati</taxon>
        <taxon>Pseudomonadota</taxon>
        <taxon>Alphaproteobacteria</taxon>
        <taxon>Rhodobacterales</taxon>
        <taxon>Roseobacteraceae</taxon>
        <taxon>Tropicibacter</taxon>
    </lineage>
</organism>
<dbReference type="GO" id="GO:0016491">
    <property type="term" value="F:oxidoreductase activity"/>
    <property type="evidence" value="ECO:0007669"/>
    <property type="project" value="InterPro"/>
</dbReference>
<dbReference type="AlphaFoldDB" id="A0A0N7LYW2"/>
<dbReference type="PANTHER" id="PTHR43103:SF3">
    <property type="entry name" value="ADP-L-GLYCERO-D-MANNO-HEPTOSE-6-EPIMERASE"/>
    <property type="match status" value="1"/>
</dbReference>
<dbReference type="Gene3D" id="3.40.50.720">
    <property type="entry name" value="NAD(P)-binding Rossmann-like Domain"/>
    <property type="match status" value="1"/>
</dbReference>
<accession>A0A0N7LYW2</accession>
<evidence type="ECO:0000256" key="2">
    <source>
        <dbReference type="ARBA" id="ARBA00023277"/>
    </source>
</evidence>
<dbReference type="InterPro" id="IPR036291">
    <property type="entry name" value="NAD(P)-bd_dom_sf"/>
</dbReference>
<dbReference type="OrthoDB" id="9801056at2"/>
<dbReference type="InterPro" id="IPR001509">
    <property type="entry name" value="Epimerase_deHydtase"/>
</dbReference>
<dbReference type="STRING" id="441103.TRN7648_00720"/>
<dbReference type="Pfam" id="PF01370">
    <property type="entry name" value="Epimerase"/>
    <property type="match status" value="1"/>
</dbReference>
<evidence type="ECO:0000313" key="5">
    <source>
        <dbReference type="Proteomes" id="UP000054935"/>
    </source>
</evidence>
<dbReference type="InterPro" id="IPR050005">
    <property type="entry name" value="DenD"/>
</dbReference>
<evidence type="ECO:0000313" key="4">
    <source>
        <dbReference type="EMBL" id="CUH75977.1"/>
    </source>
</evidence>
<dbReference type="RefSeq" id="WP_058246233.1">
    <property type="nucleotide sequence ID" value="NZ_CYSE01000001.1"/>
</dbReference>
<sequence>MKVLIIGGGGLIGQKLAKSLAGRGTLRGQPISELVLADVIDATTVDAPFAVTTKTCDISDPASVATIIDESTDVIYLLAAVVSAHAEEDFDFGYKINVDGTRNVLERCRTLGTKPVVVFTSSIAVFGGEVPQPFTDDSALNPQISYGVQKAIGEMLLNDYTRKGFVQGRGFRLPTISVRPGKPNRAASGFMSSIFREPLQGLPANCPVDRDFPHFYLSPRKCVENLIKGAELDQADLGPRPSMTMPGRVWTIGQMIDAMTAVAGPEPAKLITWNPQPEIEHILDGWRMDIRPEKAAKLGLTADDSFEDNIRIFLEDDIDA</sequence>